<dbReference type="NCBIfam" id="NF033521">
    <property type="entry name" value="lasso_leader_L3"/>
    <property type="match status" value="1"/>
</dbReference>
<name>A0A4U0N765_9ACTN</name>
<evidence type="ECO:0000313" key="1">
    <source>
        <dbReference type="EMBL" id="TJZ49585.1"/>
    </source>
</evidence>
<evidence type="ECO:0000313" key="2">
    <source>
        <dbReference type="Proteomes" id="UP000308697"/>
    </source>
</evidence>
<sequence>MKEAVMEEQTELSNVEPYAPPMLVEVGEFSEDTLGFIGWGKDIFGHYGG</sequence>
<dbReference type="EMBL" id="SUMB01000009">
    <property type="protein sequence ID" value="TJZ49585.1"/>
    <property type="molecule type" value="Genomic_DNA"/>
</dbReference>
<dbReference type="Proteomes" id="UP000308697">
    <property type="component" value="Unassembled WGS sequence"/>
</dbReference>
<reference evidence="1 2" key="1">
    <citation type="submission" date="2019-04" db="EMBL/GenBank/DDBJ databases">
        <title>Streptomyces piniterrae sp. nov., a heliquinomycin-producing actinomycete isolated from rhizosphere soil of Pinus yunnanensis.</title>
        <authorList>
            <person name="Zhuang X."/>
            <person name="Zhao J."/>
        </authorList>
    </citation>
    <scope>NUCLEOTIDE SEQUENCE [LARGE SCALE GENOMIC DNA]</scope>
    <source>
        <strain evidence="2">jys28</strain>
    </source>
</reference>
<dbReference type="OrthoDB" id="4261573at2"/>
<protein>
    <submittedName>
        <fullName evidence="1">Lasso RiPP family leader peptide-containing protein</fullName>
    </submittedName>
</protein>
<keyword evidence="2" id="KW-1185">Reference proteome</keyword>
<gene>
    <name evidence="1" type="ORF">FCH28_25190</name>
</gene>
<dbReference type="AlphaFoldDB" id="A0A4U0N765"/>
<proteinExistence type="predicted"/>
<accession>A0A4U0N765</accession>
<organism evidence="1 2">
    <name type="scientific">Streptomyces piniterrae</name>
    <dbReference type="NCBI Taxonomy" id="2571125"/>
    <lineage>
        <taxon>Bacteria</taxon>
        <taxon>Bacillati</taxon>
        <taxon>Actinomycetota</taxon>
        <taxon>Actinomycetes</taxon>
        <taxon>Kitasatosporales</taxon>
        <taxon>Streptomycetaceae</taxon>
        <taxon>Streptomyces</taxon>
    </lineage>
</organism>
<comment type="caution">
    <text evidence="1">The sequence shown here is derived from an EMBL/GenBank/DDBJ whole genome shotgun (WGS) entry which is preliminary data.</text>
</comment>